<feature type="chain" id="PRO_5032410921" evidence="1">
    <location>
        <begin position="30"/>
        <end position="269"/>
    </location>
</feature>
<gene>
    <name evidence="2" type="ORF">FHU29_001056</name>
</gene>
<dbReference type="EMBL" id="JACHWS010000001">
    <property type="protein sequence ID" value="MBB3036622.1"/>
    <property type="molecule type" value="Genomic_DNA"/>
</dbReference>
<proteinExistence type="predicted"/>
<protein>
    <submittedName>
        <fullName evidence="2">Lysophospholipase L1-like esterase</fullName>
    </submittedName>
</protein>
<keyword evidence="1" id="KW-0732">Signal</keyword>
<evidence type="ECO:0000256" key="1">
    <source>
        <dbReference type="SAM" id="SignalP"/>
    </source>
</evidence>
<organism evidence="2 3">
    <name type="scientific">Hoyosella altamirensis</name>
    <dbReference type="NCBI Taxonomy" id="616997"/>
    <lineage>
        <taxon>Bacteria</taxon>
        <taxon>Bacillati</taxon>
        <taxon>Actinomycetota</taxon>
        <taxon>Actinomycetes</taxon>
        <taxon>Mycobacteriales</taxon>
        <taxon>Hoyosellaceae</taxon>
        <taxon>Hoyosella</taxon>
    </lineage>
</organism>
<comment type="caution">
    <text evidence="2">The sequence shown here is derived from an EMBL/GenBank/DDBJ whole genome shotgun (WGS) entry which is preliminary data.</text>
</comment>
<dbReference type="InterPro" id="IPR036514">
    <property type="entry name" value="SGNH_hydro_sf"/>
</dbReference>
<accession>A0A839RII4</accession>
<evidence type="ECO:0000313" key="3">
    <source>
        <dbReference type="Proteomes" id="UP000567922"/>
    </source>
</evidence>
<dbReference type="OrthoDB" id="5174253at2"/>
<reference evidence="2 3" key="1">
    <citation type="submission" date="2020-08" db="EMBL/GenBank/DDBJ databases">
        <title>Sequencing the genomes of 1000 actinobacteria strains.</title>
        <authorList>
            <person name="Klenk H.-P."/>
        </authorList>
    </citation>
    <scope>NUCLEOTIDE SEQUENCE [LARGE SCALE GENOMIC DNA]</scope>
    <source>
        <strain evidence="2 3">DSM 45258</strain>
    </source>
</reference>
<evidence type="ECO:0000313" key="2">
    <source>
        <dbReference type="EMBL" id="MBB3036622.1"/>
    </source>
</evidence>
<feature type="signal peptide" evidence="1">
    <location>
        <begin position="1"/>
        <end position="29"/>
    </location>
</feature>
<dbReference type="AlphaFoldDB" id="A0A839RII4"/>
<dbReference type="Gene3D" id="3.40.50.1110">
    <property type="entry name" value="SGNH hydrolase"/>
    <property type="match status" value="1"/>
</dbReference>
<dbReference type="RefSeq" id="WP_157095192.1">
    <property type="nucleotide sequence ID" value="NZ_BDDI01000010.1"/>
</dbReference>
<sequence length="269" mass="29043">MRSSRTGMASVISVLAVILMLLAPSQAAALERPADKIFYDEQEGGADAPGGLYVIGDSISVDVPYLEVGEKQGLRVWVRYQAGWSSFAHRTSKWCSPEPFCQPRTSVSAAAQSEASTVFVQLGTNDIRCLRPDALCAPYLPPLTPEQRDVERNLIAAETLSVAKTLIDAGKCVVWAGPREVAGDTWLADDAAAMNGWLRALEKVFPGNFYYADYHALSFADEALLTSLDNPWAHPDADRVHPRSVEGRQAIAEFAVSTAVSQCGAGLAR</sequence>
<dbReference type="Proteomes" id="UP000567922">
    <property type="component" value="Unassembled WGS sequence"/>
</dbReference>
<name>A0A839RII4_9ACTN</name>
<dbReference type="SUPFAM" id="SSF52266">
    <property type="entry name" value="SGNH hydrolase"/>
    <property type="match status" value="1"/>
</dbReference>
<keyword evidence="3" id="KW-1185">Reference proteome</keyword>